<dbReference type="Proteomes" id="UP000593567">
    <property type="component" value="Unassembled WGS sequence"/>
</dbReference>
<feature type="domain" description="Sushi" evidence="6">
    <location>
        <begin position="186"/>
        <end position="245"/>
    </location>
</feature>
<feature type="domain" description="Sushi" evidence="6">
    <location>
        <begin position="1"/>
        <end position="60"/>
    </location>
</feature>
<evidence type="ECO:0000256" key="1">
    <source>
        <dbReference type="ARBA" id="ARBA00022659"/>
    </source>
</evidence>
<organism evidence="7 8">
    <name type="scientific">Bugula neritina</name>
    <name type="common">Brown bryozoan</name>
    <name type="synonym">Sertularia neritina</name>
    <dbReference type="NCBI Taxonomy" id="10212"/>
    <lineage>
        <taxon>Eukaryota</taxon>
        <taxon>Metazoa</taxon>
        <taxon>Spiralia</taxon>
        <taxon>Lophotrochozoa</taxon>
        <taxon>Bryozoa</taxon>
        <taxon>Gymnolaemata</taxon>
        <taxon>Cheilostomatida</taxon>
        <taxon>Flustrina</taxon>
        <taxon>Buguloidea</taxon>
        <taxon>Bugulidae</taxon>
        <taxon>Bugula</taxon>
    </lineage>
</organism>
<dbReference type="AlphaFoldDB" id="A0A7J7JAX7"/>
<dbReference type="CDD" id="cd00033">
    <property type="entry name" value="CCP"/>
    <property type="match status" value="5"/>
</dbReference>
<dbReference type="InterPro" id="IPR050350">
    <property type="entry name" value="Compl-Cell_Adhes-Reg"/>
</dbReference>
<keyword evidence="4" id="KW-0325">Glycoprotein</keyword>
<feature type="disulfide bond" evidence="5">
    <location>
        <begin position="248"/>
        <end position="291"/>
    </location>
</feature>
<evidence type="ECO:0000256" key="5">
    <source>
        <dbReference type="PROSITE-ProRule" id="PRU00302"/>
    </source>
</evidence>
<dbReference type="Gene3D" id="2.10.70.10">
    <property type="entry name" value="Complement Module, domain 1"/>
    <property type="match status" value="5"/>
</dbReference>
<accession>A0A7J7JAX7</accession>
<evidence type="ECO:0000256" key="2">
    <source>
        <dbReference type="ARBA" id="ARBA00022737"/>
    </source>
</evidence>
<dbReference type="PROSITE" id="PS50923">
    <property type="entry name" value="SUSHI"/>
    <property type="match status" value="5"/>
</dbReference>
<evidence type="ECO:0000256" key="4">
    <source>
        <dbReference type="ARBA" id="ARBA00023180"/>
    </source>
</evidence>
<evidence type="ECO:0000259" key="6">
    <source>
        <dbReference type="PROSITE" id="PS50923"/>
    </source>
</evidence>
<keyword evidence="1 5" id="KW-0768">Sushi</keyword>
<keyword evidence="8" id="KW-1185">Reference proteome</keyword>
<sequence>MDCGPLPVGVNTEGISDEYNTKYLDYYRYRCLTGYTTNDTTVVQCLASKSWSHPPPTCHVRNCGTPANGTNTKPIPGNIVTTYRRNYTYECADGYEPNSTSAVMTTSCDEQGHWTLQNPPYCTVKDCGRLKDGTNTQPLPSNIPTIYNSSYTYQCNVGFESSAKLTAFCDKSGKWMFRTPPVCKAISCGPPPEGIKTESFVDGYNQEYLDYYKYKCKPGYTTDDEVIAQCLASKRWSILPPTCHAKKCETPPNGENTKAVPNSIATTYGSSYTYECEDGYEAPSAEMETVCNHQGQWTLKPLPVCTGRLSQYPLEETKQDTLIYKLITSILQFLFTS</sequence>
<feature type="disulfide bond" evidence="5">
    <location>
        <begin position="216"/>
        <end position="243"/>
    </location>
</feature>
<feature type="disulfide bond" evidence="5">
    <location>
        <begin position="31"/>
        <end position="58"/>
    </location>
</feature>
<evidence type="ECO:0000256" key="3">
    <source>
        <dbReference type="ARBA" id="ARBA00023157"/>
    </source>
</evidence>
<dbReference type="InterPro" id="IPR035976">
    <property type="entry name" value="Sushi/SCR/CCP_sf"/>
</dbReference>
<evidence type="ECO:0000313" key="7">
    <source>
        <dbReference type="EMBL" id="KAF6022528.1"/>
    </source>
</evidence>
<dbReference type="SMART" id="SM00032">
    <property type="entry name" value="CCP"/>
    <property type="match status" value="5"/>
</dbReference>
<dbReference type="PANTHER" id="PTHR19325:SF560">
    <property type="entry name" value="SUSHI, VON WILLEBRAND FACTOR TYPE A, EGF AND PENTRAXIN DOMAIN-CONTAINING PROTEIN 1"/>
    <property type="match status" value="1"/>
</dbReference>
<name>A0A7J7JAX7_BUGNE</name>
<reference evidence="7" key="1">
    <citation type="submission" date="2020-06" db="EMBL/GenBank/DDBJ databases">
        <title>Draft genome of Bugula neritina, a colonial animal packing powerful symbionts and potential medicines.</title>
        <authorList>
            <person name="Rayko M."/>
        </authorList>
    </citation>
    <scope>NUCLEOTIDE SEQUENCE [LARGE SCALE GENOMIC DNA]</scope>
    <source>
        <strain evidence="7">Kwan_BN1</strain>
    </source>
</reference>
<evidence type="ECO:0000313" key="8">
    <source>
        <dbReference type="Proteomes" id="UP000593567"/>
    </source>
</evidence>
<protein>
    <recommendedName>
        <fullName evidence="6">Sushi domain-containing protein</fullName>
    </recommendedName>
</protein>
<feature type="domain" description="Sushi" evidence="6">
    <location>
        <begin position="61"/>
        <end position="124"/>
    </location>
</feature>
<dbReference type="EMBL" id="VXIV02002841">
    <property type="protein sequence ID" value="KAF6022528.1"/>
    <property type="molecule type" value="Genomic_DNA"/>
</dbReference>
<comment type="caution">
    <text evidence="5">Lacks conserved residue(s) required for the propagation of feature annotation.</text>
</comment>
<gene>
    <name evidence="7" type="ORF">EB796_019163</name>
</gene>
<keyword evidence="3 5" id="KW-1015">Disulfide bond</keyword>
<dbReference type="SUPFAM" id="SSF57535">
    <property type="entry name" value="Complement control module/SCR domain"/>
    <property type="match status" value="5"/>
</dbReference>
<comment type="caution">
    <text evidence="7">The sequence shown here is derived from an EMBL/GenBank/DDBJ whole genome shotgun (WGS) entry which is preliminary data.</text>
</comment>
<dbReference type="InterPro" id="IPR000436">
    <property type="entry name" value="Sushi_SCR_CCP_dom"/>
</dbReference>
<dbReference type="OrthoDB" id="5804959at2759"/>
<proteinExistence type="predicted"/>
<dbReference type="PANTHER" id="PTHR19325">
    <property type="entry name" value="COMPLEMENT COMPONENT-RELATED SUSHI DOMAIN-CONTAINING"/>
    <property type="match status" value="1"/>
</dbReference>
<keyword evidence="2" id="KW-0677">Repeat</keyword>
<feature type="domain" description="Sushi" evidence="6">
    <location>
        <begin position="246"/>
        <end position="307"/>
    </location>
</feature>
<feature type="domain" description="Sushi" evidence="6">
    <location>
        <begin position="125"/>
        <end position="185"/>
    </location>
</feature>
<dbReference type="Pfam" id="PF00084">
    <property type="entry name" value="Sushi"/>
    <property type="match status" value="5"/>
</dbReference>